<evidence type="ECO:0000313" key="2">
    <source>
        <dbReference type="Proteomes" id="UP001152795"/>
    </source>
</evidence>
<proteinExistence type="predicted"/>
<name>A0A6S7K369_PARCT</name>
<dbReference type="Proteomes" id="UP001152795">
    <property type="component" value="Unassembled WGS sequence"/>
</dbReference>
<keyword evidence="2" id="KW-1185">Reference proteome</keyword>
<comment type="caution">
    <text evidence="1">The sequence shown here is derived from an EMBL/GenBank/DDBJ whole genome shotgun (WGS) entry which is preliminary data.</text>
</comment>
<dbReference type="AlphaFoldDB" id="A0A6S7K369"/>
<evidence type="ECO:0000313" key="1">
    <source>
        <dbReference type="EMBL" id="CAB4039846.1"/>
    </source>
</evidence>
<accession>A0A6S7K369</accession>
<dbReference type="OrthoDB" id="5989504at2759"/>
<protein>
    <submittedName>
        <fullName evidence="1">Uncharacterized protein</fullName>
    </submittedName>
</protein>
<gene>
    <name evidence="1" type="ORF">PACLA_8A028051</name>
</gene>
<organism evidence="1 2">
    <name type="scientific">Paramuricea clavata</name>
    <name type="common">Red gorgonian</name>
    <name type="synonym">Violescent sea-whip</name>
    <dbReference type="NCBI Taxonomy" id="317549"/>
    <lineage>
        <taxon>Eukaryota</taxon>
        <taxon>Metazoa</taxon>
        <taxon>Cnidaria</taxon>
        <taxon>Anthozoa</taxon>
        <taxon>Octocorallia</taxon>
        <taxon>Malacalcyonacea</taxon>
        <taxon>Plexauridae</taxon>
        <taxon>Paramuricea</taxon>
    </lineage>
</organism>
<reference evidence="1" key="1">
    <citation type="submission" date="2020-04" db="EMBL/GenBank/DDBJ databases">
        <authorList>
            <person name="Alioto T."/>
            <person name="Alioto T."/>
            <person name="Gomez Garrido J."/>
        </authorList>
    </citation>
    <scope>NUCLEOTIDE SEQUENCE</scope>
    <source>
        <strain evidence="1">A484AB</strain>
    </source>
</reference>
<dbReference type="EMBL" id="CACRXK020025954">
    <property type="protein sequence ID" value="CAB4039846.1"/>
    <property type="molecule type" value="Genomic_DNA"/>
</dbReference>
<sequence length="583" mass="66491">MDETPKKLKHDSNCFICLNNIQPQERIKIFGSTAADIPNLINNSINIDVSCYKSSGAFICMKCYKHLLKYDKAVTNVEKLKKELKEIYTAVSCYRRFKRQHRSAETSSIQQEPLSKTSHGKQLKFDNQVVGEPTKCVSYISTPTGDTNLVSPLPQYYNGPLQLVYNAFGLPAQPSISTGQILSRHLFTSSTPVTKPSREKNSLNKTNTNVTITVEYPSKTVNKTLTSEFEGIGKAIVHGPPSRIAKAVFKCESIRTLVIEQVLRAVSNEVDNLCSKRDPSLLRKNEKDDLINYDMLKLCEEWKRRAPIFYAFLLTCSTSKRHIHHSTWFPSIAVSGSILLKQRNNHMSATAIVIGLLLKTKSIEATLNRFSKLKLATSNYRTLLKLEAIGQSHDIRLHEVKDIIVNEHKAIEKKKQEVNELKTILAEQDVESKHDHQQESVSSKLKKAATELKDAQRKCHPGFLIAFDNIDFHLKRRNMTMTSQNRDIHWVNHVMIENRVSGNHLSSKGPKADIYDIPNIIFLPSVVDQRQQRLNYTVLVSRILSDYFDAFAEFKDVCVKHIPHKYSKEMSEKSDKVSSKQWY</sequence>